<evidence type="ECO:0000313" key="4">
    <source>
        <dbReference type="Proteomes" id="UP000031036"/>
    </source>
</evidence>
<reference evidence="3 4" key="1">
    <citation type="submission" date="2014-11" db="EMBL/GenBank/DDBJ databases">
        <title>Genetic blueprint of the zoonotic pathogen Toxocara canis.</title>
        <authorList>
            <person name="Zhu X.-Q."/>
            <person name="Korhonen P.K."/>
            <person name="Cai H."/>
            <person name="Young N.D."/>
            <person name="Nejsum P."/>
            <person name="von Samson-Himmelstjerna G."/>
            <person name="Boag P.R."/>
            <person name="Tan P."/>
            <person name="Li Q."/>
            <person name="Min J."/>
            <person name="Yang Y."/>
            <person name="Wang X."/>
            <person name="Fang X."/>
            <person name="Hall R.S."/>
            <person name="Hofmann A."/>
            <person name="Sternberg P.W."/>
            <person name="Jex A.R."/>
            <person name="Gasser R.B."/>
        </authorList>
    </citation>
    <scope>NUCLEOTIDE SEQUENCE [LARGE SCALE GENOMIC DNA]</scope>
    <source>
        <strain evidence="3">PN_DK_2014</strain>
    </source>
</reference>
<keyword evidence="1" id="KW-1133">Transmembrane helix</keyword>
<dbReference type="AlphaFoldDB" id="A0A0B2US53"/>
<proteinExistence type="predicted"/>
<sequence length="130" mass="15216">MCSTKSLFYSFYFGFILLWSSVPQNIVEARTFQYSRVALLESSFDLVYRTPCAPRNAFAYLVCHTLSYFFVAHSQQFAYCSLLIGSFMQYCTLFHLPTIAVLVSQPFQWIHFSYSLFSVFTARHLLTEYQ</sequence>
<feature type="transmembrane region" description="Helical" evidence="1">
    <location>
        <begin position="109"/>
        <end position="126"/>
    </location>
</feature>
<feature type="transmembrane region" description="Helical" evidence="1">
    <location>
        <begin position="78"/>
        <end position="103"/>
    </location>
</feature>
<comment type="caution">
    <text evidence="3">The sequence shown here is derived from an EMBL/GenBank/DDBJ whole genome shotgun (WGS) entry which is preliminary data.</text>
</comment>
<dbReference type="EMBL" id="JPKZ01004123">
    <property type="protein sequence ID" value="KHN71967.1"/>
    <property type="molecule type" value="Genomic_DNA"/>
</dbReference>
<accession>A0A0B2US53</accession>
<keyword evidence="1" id="KW-0812">Transmembrane</keyword>
<evidence type="ECO:0008006" key="5">
    <source>
        <dbReference type="Google" id="ProtNLM"/>
    </source>
</evidence>
<name>A0A0B2US53_TOXCA</name>
<keyword evidence="4" id="KW-1185">Reference proteome</keyword>
<organism evidence="3 4">
    <name type="scientific">Toxocara canis</name>
    <name type="common">Canine roundworm</name>
    <dbReference type="NCBI Taxonomy" id="6265"/>
    <lineage>
        <taxon>Eukaryota</taxon>
        <taxon>Metazoa</taxon>
        <taxon>Ecdysozoa</taxon>
        <taxon>Nematoda</taxon>
        <taxon>Chromadorea</taxon>
        <taxon>Rhabditida</taxon>
        <taxon>Spirurina</taxon>
        <taxon>Ascaridomorpha</taxon>
        <taxon>Ascaridoidea</taxon>
        <taxon>Toxocaridae</taxon>
        <taxon>Toxocara</taxon>
    </lineage>
</organism>
<keyword evidence="1" id="KW-0472">Membrane</keyword>
<feature type="signal peptide" evidence="2">
    <location>
        <begin position="1"/>
        <end position="29"/>
    </location>
</feature>
<gene>
    <name evidence="3" type="ORF">Tcan_00144</name>
</gene>
<evidence type="ECO:0000313" key="3">
    <source>
        <dbReference type="EMBL" id="KHN71967.1"/>
    </source>
</evidence>
<protein>
    <recommendedName>
        <fullName evidence="5">Secreted protein</fullName>
    </recommendedName>
</protein>
<evidence type="ECO:0000256" key="1">
    <source>
        <dbReference type="SAM" id="Phobius"/>
    </source>
</evidence>
<feature type="chain" id="PRO_5002076545" description="Secreted protein" evidence="2">
    <location>
        <begin position="30"/>
        <end position="130"/>
    </location>
</feature>
<feature type="transmembrane region" description="Helical" evidence="1">
    <location>
        <begin position="53"/>
        <end position="71"/>
    </location>
</feature>
<dbReference type="Proteomes" id="UP000031036">
    <property type="component" value="Unassembled WGS sequence"/>
</dbReference>
<evidence type="ECO:0000256" key="2">
    <source>
        <dbReference type="SAM" id="SignalP"/>
    </source>
</evidence>
<keyword evidence="2" id="KW-0732">Signal</keyword>